<dbReference type="HOGENOM" id="CLU_1331968_0_0_1"/>
<reference evidence="2 3" key="1">
    <citation type="journal article" date="2012" name="Science">
        <title>The Paleozoic origin of enzymatic lignin decomposition reconstructed from 31 fungal genomes.</title>
        <authorList>
            <person name="Floudas D."/>
            <person name="Binder M."/>
            <person name="Riley R."/>
            <person name="Barry K."/>
            <person name="Blanchette R.A."/>
            <person name="Henrissat B."/>
            <person name="Martinez A.T."/>
            <person name="Otillar R."/>
            <person name="Spatafora J.W."/>
            <person name="Yadav J.S."/>
            <person name="Aerts A."/>
            <person name="Benoit I."/>
            <person name="Boyd A."/>
            <person name="Carlson A."/>
            <person name="Copeland A."/>
            <person name="Coutinho P.M."/>
            <person name="de Vries R.P."/>
            <person name="Ferreira P."/>
            <person name="Findley K."/>
            <person name="Foster B."/>
            <person name="Gaskell J."/>
            <person name="Glotzer D."/>
            <person name="Gorecki P."/>
            <person name="Heitman J."/>
            <person name="Hesse C."/>
            <person name="Hori C."/>
            <person name="Igarashi K."/>
            <person name="Jurgens J.A."/>
            <person name="Kallen N."/>
            <person name="Kersten P."/>
            <person name="Kohler A."/>
            <person name="Kuees U."/>
            <person name="Kumar T.K.A."/>
            <person name="Kuo A."/>
            <person name="LaButti K."/>
            <person name="Larrondo L.F."/>
            <person name="Lindquist E."/>
            <person name="Ling A."/>
            <person name="Lombard V."/>
            <person name="Lucas S."/>
            <person name="Lundell T."/>
            <person name="Martin R."/>
            <person name="McLaughlin D.J."/>
            <person name="Morgenstern I."/>
            <person name="Morin E."/>
            <person name="Murat C."/>
            <person name="Nagy L.G."/>
            <person name="Nolan M."/>
            <person name="Ohm R.A."/>
            <person name="Patyshakuliyeva A."/>
            <person name="Rokas A."/>
            <person name="Ruiz-Duenas F.J."/>
            <person name="Sabat G."/>
            <person name="Salamov A."/>
            <person name="Samejima M."/>
            <person name="Schmutz J."/>
            <person name="Slot J.C."/>
            <person name="St John F."/>
            <person name="Stenlid J."/>
            <person name="Sun H."/>
            <person name="Sun S."/>
            <person name="Syed K."/>
            <person name="Tsang A."/>
            <person name="Wiebenga A."/>
            <person name="Young D."/>
            <person name="Pisabarro A."/>
            <person name="Eastwood D.C."/>
            <person name="Martin F."/>
            <person name="Cullen D."/>
            <person name="Grigoriev I.V."/>
            <person name="Hibbett D.S."/>
        </authorList>
    </citation>
    <scope>NUCLEOTIDE SEQUENCE</scope>
    <source>
        <strain evidence="3">FP-58527</strain>
    </source>
</reference>
<organism evidence="2 3">
    <name type="scientific">Fomitopsis schrenkii</name>
    <name type="common">Brown rot fungus</name>
    <dbReference type="NCBI Taxonomy" id="2126942"/>
    <lineage>
        <taxon>Eukaryota</taxon>
        <taxon>Fungi</taxon>
        <taxon>Dikarya</taxon>
        <taxon>Basidiomycota</taxon>
        <taxon>Agaricomycotina</taxon>
        <taxon>Agaricomycetes</taxon>
        <taxon>Polyporales</taxon>
        <taxon>Fomitopsis</taxon>
    </lineage>
</organism>
<feature type="region of interest" description="Disordered" evidence="1">
    <location>
        <begin position="152"/>
        <end position="206"/>
    </location>
</feature>
<proteinExistence type="predicted"/>
<evidence type="ECO:0000313" key="2">
    <source>
        <dbReference type="EMBL" id="EPS98238.1"/>
    </source>
</evidence>
<name>S8E4H8_FOMSC</name>
<dbReference type="InParanoid" id="S8E4H8"/>
<evidence type="ECO:0000256" key="1">
    <source>
        <dbReference type="SAM" id="MobiDB-lite"/>
    </source>
</evidence>
<feature type="compositionally biased region" description="Acidic residues" evidence="1">
    <location>
        <begin position="163"/>
        <end position="186"/>
    </location>
</feature>
<feature type="compositionally biased region" description="Basic and acidic residues" evidence="1">
    <location>
        <begin position="152"/>
        <end position="162"/>
    </location>
</feature>
<accession>S8E4H8</accession>
<protein>
    <submittedName>
        <fullName evidence="2">Uncharacterized protein</fullName>
    </submittedName>
</protein>
<sequence length="206" mass="24253">MDQLIRARYSNLGFGLTIRDDFTRIMLVYYGGASMPVFSSQEDIDAWVANRRQELEDSEADKSVRCYMSMSPTDIKGDLVVHVKHVEGTRYFYRLWQYSRRDEWYLDFLEEINGEKKPINCPNNYGIWVKKKWSLGNGLKCAIFEVEREEKYDSAKRDKGDMLEEDADQKEEQENTEDEDENEDEYTSAFSGEFKQRAVFRVPPSP</sequence>
<evidence type="ECO:0000313" key="3">
    <source>
        <dbReference type="Proteomes" id="UP000015241"/>
    </source>
</evidence>
<keyword evidence="3" id="KW-1185">Reference proteome</keyword>
<dbReference type="Proteomes" id="UP000015241">
    <property type="component" value="Unassembled WGS sequence"/>
</dbReference>
<dbReference type="EMBL" id="KE504167">
    <property type="protein sequence ID" value="EPS98238.1"/>
    <property type="molecule type" value="Genomic_DNA"/>
</dbReference>
<gene>
    <name evidence="2" type="ORF">FOMPIDRAFT_1042571</name>
</gene>
<dbReference type="AlphaFoldDB" id="S8E4H8"/>